<dbReference type="InterPro" id="IPR023210">
    <property type="entry name" value="NADP_OxRdtase_dom"/>
</dbReference>
<dbReference type="Pfam" id="PF00248">
    <property type="entry name" value="Aldo_ket_red"/>
    <property type="match status" value="1"/>
</dbReference>
<dbReference type="EMBL" id="BFAD01000015">
    <property type="protein sequence ID" value="GBE89214.1"/>
    <property type="molecule type" value="Genomic_DNA"/>
</dbReference>
<proteinExistence type="predicted"/>
<keyword evidence="3" id="KW-1185">Reference proteome</keyword>
<sequence>MLESKVKESDKVIIPHVEKLAKKKGVVMVQIGLAWIQMKVTHPIVGCSSVSRLEDVIVKGVDLTPEETAHLEVPYVHVDVSLPDLTLITRADTPLPSPTGPREYQP</sequence>
<reference evidence="2 3" key="1">
    <citation type="journal article" date="2018" name="Sci. Rep.">
        <title>Genome sequence of the cauliflower mushroom Sparassis crispa (Hanabiratake) and its association with beneficial usage.</title>
        <authorList>
            <person name="Kiyama R."/>
            <person name="Furutani Y."/>
            <person name="Kawaguchi K."/>
            <person name="Nakanishi T."/>
        </authorList>
    </citation>
    <scope>NUCLEOTIDE SEQUENCE [LARGE SCALE GENOMIC DNA]</scope>
</reference>
<dbReference type="Proteomes" id="UP000287166">
    <property type="component" value="Unassembled WGS sequence"/>
</dbReference>
<dbReference type="Gene3D" id="3.20.20.100">
    <property type="entry name" value="NADP-dependent oxidoreductase domain"/>
    <property type="match status" value="1"/>
</dbReference>
<dbReference type="InParanoid" id="A0A401H471"/>
<dbReference type="RefSeq" id="XP_027620127.1">
    <property type="nucleotide sequence ID" value="XM_027764326.1"/>
</dbReference>
<evidence type="ECO:0000313" key="2">
    <source>
        <dbReference type="EMBL" id="GBE89214.1"/>
    </source>
</evidence>
<organism evidence="2 3">
    <name type="scientific">Sparassis crispa</name>
    <dbReference type="NCBI Taxonomy" id="139825"/>
    <lineage>
        <taxon>Eukaryota</taxon>
        <taxon>Fungi</taxon>
        <taxon>Dikarya</taxon>
        <taxon>Basidiomycota</taxon>
        <taxon>Agaricomycotina</taxon>
        <taxon>Agaricomycetes</taxon>
        <taxon>Polyporales</taxon>
        <taxon>Sparassidaceae</taxon>
        <taxon>Sparassis</taxon>
    </lineage>
</organism>
<dbReference type="InterPro" id="IPR036812">
    <property type="entry name" value="NAD(P)_OxRdtase_dom_sf"/>
</dbReference>
<dbReference type="OrthoDB" id="2672966at2759"/>
<evidence type="ECO:0000259" key="1">
    <source>
        <dbReference type="Pfam" id="PF00248"/>
    </source>
</evidence>
<evidence type="ECO:0000313" key="3">
    <source>
        <dbReference type="Proteomes" id="UP000287166"/>
    </source>
</evidence>
<gene>
    <name evidence="2" type="ORF">SCP_1502220</name>
</gene>
<name>A0A401H471_9APHY</name>
<comment type="caution">
    <text evidence="2">The sequence shown here is derived from an EMBL/GenBank/DDBJ whole genome shotgun (WGS) entry which is preliminary data.</text>
</comment>
<dbReference type="GeneID" id="38786131"/>
<feature type="domain" description="NADP-dependent oxidoreductase" evidence="1">
    <location>
        <begin position="14"/>
        <end position="71"/>
    </location>
</feature>
<protein>
    <recommendedName>
        <fullName evidence="1">NADP-dependent oxidoreductase domain-containing protein</fullName>
    </recommendedName>
</protein>
<dbReference type="AlphaFoldDB" id="A0A401H471"/>
<dbReference type="SUPFAM" id="SSF51430">
    <property type="entry name" value="NAD(P)-linked oxidoreductase"/>
    <property type="match status" value="1"/>
</dbReference>
<dbReference type="STRING" id="139825.A0A401H471"/>
<accession>A0A401H471</accession>